<keyword evidence="4" id="KW-0238">DNA-binding</keyword>
<dbReference type="GO" id="GO:0003677">
    <property type="term" value="F:DNA binding"/>
    <property type="evidence" value="ECO:0007669"/>
    <property type="project" value="UniProtKB-KW"/>
</dbReference>
<evidence type="ECO:0000256" key="4">
    <source>
        <dbReference type="ARBA" id="ARBA00023125"/>
    </source>
</evidence>
<dbReference type="EMBL" id="VZPB01000028">
    <property type="protein sequence ID" value="KAB0580923.1"/>
    <property type="molecule type" value="Genomic_DNA"/>
</dbReference>
<dbReference type="InterPro" id="IPR037150">
    <property type="entry name" value="H-NS_C_dom_sf"/>
</dbReference>
<evidence type="ECO:0000256" key="3">
    <source>
        <dbReference type="ARBA" id="ARBA00022490"/>
    </source>
</evidence>
<dbReference type="PANTHER" id="PTHR38097">
    <property type="match status" value="1"/>
</dbReference>
<sequence>MTNIQELLAQKAALEKQIAEAQRAARADAIAKVKSLMAEYGLTAADLAGRAPTAPKAEGTKKVAAKYRDPATNQTWTGRGLKPKWLQAALAEGKSLSDFAI</sequence>
<protein>
    <submittedName>
        <fullName evidence="6">H-NS histone family protein</fullName>
    </submittedName>
</protein>
<name>A0A643FAD0_IDEDE</name>
<proteinExistence type="inferred from homology"/>
<dbReference type="SMART" id="SM00528">
    <property type="entry name" value="HNS"/>
    <property type="match status" value="1"/>
</dbReference>
<feature type="domain" description="DNA-binding protein H-NS-like C-terminal" evidence="5">
    <location>
        <begin position="57"/>
        <end position="101"/>
    </location>
</feature>
<dbReference type="GO" id="GO:0009295">
    <property type="term" value="C:nucleoid"/>
    <property type="evidence" value="ECO:0007669"/>
    <property type="project" value="UniProtKB-SubCell"/>
</dbReference>
<evidence type="ECO:0000256" key="2">
    <source>
        <dbReference type="ARBA" id="ARBA00010610"/>
    </source>
</evidence>
<dbReference type="RefSeq" id="WP_151124478.1">
    <property type="nucleotide sequence ID" value="NZ_CP088081.1"/>
</dbReference>
<keyword evidence="7" id="KW-1185">Reference proteome</keyword>
<dbReference type="InterPro" id="IPR027444">
    <property type="entry name" value="H-NS_C_dom"/>
</dbReference>
<gene>
    <name evidence="6" type="ORF">F7Q92_12555</name>
</gene>
<dbReference type="AlphaFoldDB" id="A0A643FAD0"/>
<dbReference type="Pfam" id="PF00816">
    <property type="entry name" value="Histone_HNS"/>
    <property type="match status" value="1"/>
</dbReference>
<dbReference type="OrthoDB" id="9007948at2"/>
<dbReference type="Proteomes" id="UP000430120">
    <property type="component" value="Unassembled WGS sequence"/>
</dbReference>
<evidence type="ECO:0000313" key="7">
    <source>
        <dbReference type="Proteomes" id="UP000430120"/>
    </source>
</evidence>
<dbReference type="SUPFAM" id="SSF81273">
    <property type="entry name" value="H-NS histone-like proteins"/>
    <property type="match status" value="1"/>
</dbReference>
<evidence type="ECO:0000256" key="1">
    <source>
        <dbReference type="ARBA" id="ARBA00004453"/>
    </source>
</evidence>
<accession>A0A643FAD0</accession>
<keyword evidence="3" id="KW-0963">Cytoplasm</keyword>
<dbReference type="PANTHER" id="PTHR38097:SF2">
    <property type="entry name" value="DNA-BINDING PROTEIN STPA"/>
    <property type="match status" value="1"/>
</dbReference>
<organism evidence="6 7">
    <name type="scientific">Ideonella dechloratans</name>
    <dbReference type="NCBI Taxonomy" id="36863"/>
    <lineage>
        <taxon>Bacteria</taxon>
        <taxon>Pseudomonadati</taxon>
        <taxon>Pseudomonadota</taxon>
        <taxon>Betaproteobacteria</taxon>
        <taxon>Burkholderiales</taxon>
        <taxon>Sphaerotilaceae</taxon>
        <taxon>Ideonella</taxon>
    </lineage>
</organism>
<comment type="similarity">
    <text evidence="2">Belongs to the histone-like protein H-NS family.</text>
</comment>
<evidence type="ECO:0000313" key="6">
    <source>
        <dbReference type="EMBL" id="KAB0580923.1"/>
    </source>
</evidence>
<comment type="caution">
    <text evidence="6">The sequence shown here is derived from an EMBL/GenBank/DDBJ whole genome shotgun (WGS) entry which is preliminary data.</text>
</comment>
<reference evidence="6 7" key="1">
    <citation type="submission" date="2019-09" db="EMBL/GenBank/DDBJ databases">
        <title>Draft genome sequences of 48 bacterial type strains from the CCUG.</title>
        <authorList>
            <person name="Tunovic T."/>
            <person name="Pineiro-Iglesias B."/>
            <person name="Unosson C."/>
            <person name="Inganas E."/>
            <person name="Ohlen M."/>
            <person name="Cardew S."/>
            <person name="Jensie-Markopoulos S."/>
            <person name="Salva-Serra F."/>
            <person name="Jaen-Luchoro D."/>
            <person name="Karlsson R."/>
            <person name="Svensson-Stadler L."/>
            <person name="Chun J."/>
            <person name="Moore E."/>
        </authorList>
    </citation>
    <scope>NUCLEOTIDE SEQUENCE [LARGE SCALE GENOMIC DNA]</scope>
    <source>
        <strain evidence="6 7">CCUG 30977</strain>
    </source>
</reference>
<evidence type="ECO:0000259" key="5">
    <source>
        <dbReference type="SMART" id="SM00528"/>
    </source>
</evidence>
<comment type="subcellular location">
    <subcellularLocation>
        <location evidence="1">Cytoplasm</location>
        <location evidence="1">Nucleoid</location>
    </subcellularLocation>
</comment>
<dbReference type="Gene3D" id="4.10.430.10">
    <property type="entry name" value="Histone-like protein H-NS, C-terminal domain"/>
    <property type="match status" value="1"/>
</dbReference>